<feature type="transmembrane region" description="Helical" evidence="8">
    <location>
        <begin position="440"/>
        <end position="461"/>
    </location>
</feature>
<dbReference type="InParanoid" id="A9WFL3"/>
<feature type="transmembrane region" description="Helical" evidence="8">
    <location>
        <begin position="378"/>
        <end position="401"/>
    </location>
</feature>
<feature type="transmembrane region" description="Helical" evidence="8">
    <location>
        <begin position="93"/>
        <end position="112"/>
    </location>
</feature>
<dbReference type="EnsemblBacteria" id="ABY33951">
    <property type="protein sequence ID" value="ABY33951"/>
    <property type="gene ID" value="Caur_0712"/>
</dbReference>
<evidence type="ECO:0000256" key="8">
    <source>
        <dbReference type="SAM" id="Phobius"/>
    </source>
</evidence>
<dbReference type="AlphaFoldDB" id="A9WFL3"/>
<keyword evidence="2" id="KW-1003">Cell membrane</keyword>
<dbReference type="SUPFAM" id="SSF48452">
    <property type="entry name" value="TPR-like"/>
    <property type="match status" value="1"/>
</dbReference>
<protein>
    <submittedName>
        <fullName evidence="9">Tetratricopeptide TPR_4</fullName>
    </submittedName>
</protein>
<feature type="transmembrane region" description="Helical" evidence="8">
    <location>
        <begin position="335"/>
        <end position="358"/>
    </location>
</feature>
<feature type="transmembrane region" description="Helical" evidence="8">
    <location>
        <begin position="69"/>
        <end position="87"/>
    </location>
</feature>
<keyword evidence="5 8" id="KW-0812">Transmembrane</keyword>
<dbReference type="KEGG" id="cau:Caur_0712"/>
<dbReference type="GO" id="GO:0005886">
    <property type="term" value="C:plasma membrane"/>
    <property type="evidence" value="ECO:0000318"/>
    <property type="project" value="GO_Central"/>
</dbReference>
<dbReference type="PANTHER" id="PTHR33908">
    <property type="entry name" value="MANNOSYLTRANSFERASE YKCB-RELATED"/>
    <property type="match status" value="1"/>
</dbReference>
<sequence length="712" mass="78920">MTMNTDQRTAQRNWWIAVAALTILALILRLQVWRWREFYPLGGDETEYLAQAITLLQERRYVELRLMRPPLYPIFLATAIVLVDSLVQNLRLVQAIISTLTVPLIALLTRTLASRSAPQAAPAFASRAGLLAGLLTACNYTLAANATELLTETLFLAGLSLLFWLILIPQLSRRLALVAGMICGALCLIRSVALPLLPLTIGWWLIDGWVRGQHRQRLQQAVIFGLGCALVVGPWTIRNTLTYGGVILIDTTGAENLWLDNDPAGREAVKAQLYALGEDRLLRQRLATERGIAVILADPARFLAKMARELRLFFALEHADDMRARPAIWVSPGEVAARLILGDGVWLIILIGGSFGLFQRWHTAAQTTPQRPATFLRALTSPAWLLGAWAAYVLFTTLIFHVELRYRLPLYPVLLAYTGMAGAAWLTGLYKTIPRQPQTLLIPLLAMLITLWHAPYPLLAWQLAGKHLALWRAEQALAAGDPATATTAAYQALAGDDQSVLARVALARAALLSDDEEAALRWLEEAITILPAHPYPHLLRGDVLRRRGELEAARRELSDFASGSREDLATWLWERSVTPPPTTLVVGDSLALGFIRGMHQTDPGEQEWRWTTGWAQLRLSTPANAQQIRLTVRSGRPDRSAVTIWVTIADGQPQPFTIGADRQTIAIPLPATLRAEELVISITTPTFWPRQYDPASADGRRLGVQLGFVEVR</sequence>
<feature type="transmembrane region" description="Helical" evidence="8">
    <location>
        <begin position="408"/>
        <end position="428"/>
    </location>
</feature>
<keyword evidence="10" id="KW-1185">Reference proteome</keyword>
<dbReference type="Gene3D" id="1.25.40.10">
    <property type="entry name" value="Tetratricopeptide repeat domain"/>
    <property type="match status" value="1"/>
</dbReference>
<evidence type="ECO:0000256" key="4">
    <source>
        <dbReference type="ARBA" id="ARBA00022679"/>
    </source>
</evidence>
<dbReference type="GO" id="GO:0009103">
    <property type="term" value="P:lipopolysaccharide biosynthetic process"/>
    <property type="evidence" value="ECO:0007669"/>
    <property type="project" value="UniProtKB-ARBA"/>
</dbReference>
<evidence type="ECO:0000256" key="7">
    <source>
        <dbReference type="ARBA" id="ARBA00023136"/>
    </source>
</evidence>
<dbReference type="Proteomes" id="UP000002008">
    <property type="component" value="Chromosome"/>
</dbReference>
<evidence type="ECO:0000313" key="10">
    <source>
        <dbReference type="Proteomes" id="UP000002008"/>
    </source>
</evidence>
<keyword evidence="3" id="KW-0328">Glycosyltransferase</keyword>
<keyword evidence="7 8" id="KW-0472">Membrane</keyword>
<keyword evidence="4" id="KW-0808">Transferase</keyword>
<evidence type="ECO:0000256" key="1">
    <source>
        <dbReference type="ARBA" id="ARBA00004651"/>
    </source>
</evidence>
<dbReference type="InterPro" id="IPR050297">
    <property type="entry name" value="LipidA_mod_glycosyltrf_83"/>
</dbReference>
<comment type="subcellular location">
    <subcellularLocation>
        <location evidence="1">Cell membrane</location>
        <topology evidence="1">Multi-pass membrane protein</topology>
    </subcellularLocation>
</comment>
<dbReference type="PATRIC" id="fig|324602.8.peg.810"/>
<feature type="transmembrane region" description="Helical" evidence="8">
    <location>
        <begin position="12"/>
        <end position="30"/>
    </location>
</feature>
<dbReference type="EMBL" id="CP000909">
    <property type="protein sequence ID" value="ABY33951.1"/>
    <property type="molecule type" value="Genomic_DNA"/>
</dbReference>
<dbReference type="GO" id="GO:0016763">
    <property type="term" value="F:pentosyltransferase activity"/>
    <property type="evidence" value="ECO:0000318"/>
    <property type="project" value="GO_Central"/>
</dbReference>
<dbReference type="InterPro" id="IPR011990">
    <property type="entry name" value="TPR-like_helical_dom_sf"/>
</dbReference>
<gene>
    <name evidence="9" type="ordered locus">Caur_0712</name>
</gene>
<feature type="transmembrane region" description="Helical" evidence="8">
    <location>
        <begin position="175"/>
        <end position="206"/>
    </location>
</feature>
<keyword evidence="6 8" id="KW-1133">Transmembrane helix</keyword>
<evidence type="ECO:0000256" key="3">
    <source>
        <dbReference type="ARBA" id="ARBA00022676"/>
    </source>
</evidence>
<dbReference type="PANTHER" id="PTHR33908:SF11">
    <property type="entry name" value="MEMBRANE PROTEIN"/>
    <property type="match status" value="1"/>
</dbReference>
<evidence type="ECO:0000256" key="2">
    <source>
        <dbReference type="ARBA" id="ARBA00022475"/>
    </source>
</evidence>
<accession>A9WFL3</accession>
<evidence type="ECO:0000256" key="5">
    <source>
        <dbReference type="ARBA" id="ARBA00022692"/>
    </source>
</evidence>
<reference evidence="10" key="1">
    <citation type="journal article" date="2011" name="BMC Genomics">
        <title>Complete genome sequence of the filamentous anoxygenic phototrophic bacterium Chloroflexus aurantiacus.</title>
        <authorList>
            <person name="Tang K.H."/>
            <person name="Barry K."/>
            <person name="Chertkov O."/>
            <person name="Dalin E."/>
            <person name="Han C.S."/>
            <person name="Hauser L.J."/>
            <person name="Honchak B.M."/>
            <person name="Karbach L.E."/>
            <person name="Land M.L."/>
            <person name="Lapidus A."/>
            <person name="Larimer F.W."/>
            <person name="Mikhailova N."/>
            <person name="Pitluck S."/>
            <person name="Pierson B.K."/>
            <person name="Blankenship R.E."/>
        </authorList>
    </citation>
    <scope>NUCLEOTIDE SEQUENCE [LARGE SCALE GENOMIC DNA]</scope>
    <source>
        <strain evidence="10">ATCC 29366 / DSM 635 / J-10-fl</strain>
    </source>
</reference>
<feature type="transmembrane region" description="Helical" evidence="8">
    <location>
        <begin position="149"/>
        <end position="168"/>
    </location>
</feature>
<dbReference type="STRING" id="324602.Caur_0712"/>
<dbReference type="eggNOG" id="COG1807">
    <property type="taxonomic scope" value="Bacteria"/>
</dbReference>
<dbReference type="HOGENOM" id="CLU_022870_0_0_0"/>
<organism evidence="9 10">
    <name type="scientific">Chloroflexus aurantiacus (strain ATCC 29366 / DSM 635 / J-10-fl)</name>
    <dbReference type="NCBI Taxonomy" id="324602"/>
    <lineage>
        <taxon>Bacteria</taxon>
        <taxon>Bacillati</taxon>
        <taxon>Chloroflexota</taxon>
        <taxon>Chloroflexia</taxon>
        <taxon>Chloroflexales</taxon>
        <taxon>Chloroflexineae</taxon>
        <taxon>Chloroflexaceae</taxon>
        <taxon>Chloroflexus</taxon>
    </lineage>
</organism>
<proteinExistence type="predicted"/>
<name>A9WFL3_CHLAA</name>
<evidence type="ECO:0000256" key="6">
    <source>
        <dbReference type="ARBA" id="ARBA00022989"/>
    </source>
</evidence>
<evidence type="ECO:0000313" key="9">
    <source>
        <dbReference type="EMBL" id="ABY33951.1"/>
    </source>
</evidence>